<comment type="caution">
    <text evidence="2">The sequence shown here is derived from an EMBL/GenBank/DDBJ whole genome shotgun (WGS) entry which is preliminary data.</text>
</comment>
<proteinExistence type="predicted"/>
<feature type="transmembrane region" description="Helical" evidence="1">
    <location>
        <begin position="12"/>
        <end position="31"/>
    </location>
</feature>
<keyword evidence="1" id="KW-1133">Transmembrane helix</keyword>
<accession>A0ABU8FJK9</accession>
<dbReference type="RefSeq" id="WP_336473317.1">
    <property type="nucleotide sequence ID" value="NZ_JBAWSX010000010.1"/>
</dbReference>
<evidence type="ECO:0000256" key="1">
    <source>
        <dbReference type="SAM" id="Phobius"/>
    </source>
</evidence>
<gene>
    <name evidence="2" type="ORF">WAZ07_16425</name>
</gene>
<organism evidence="2 3">
    <name type="scientific">Bacillus bruguierae</name>
    <dbReference type="NCBI Taxonomy" id="3127667"/>
    <lineage>
        <taxon>Bacteria</taxon>
        <taxon>Bacillati</taxon>
        <taxon>Bacillota</taxon>
        <taxon>Bacilli</taxon>
        <taxon>Bacillales</taxon>
        <taxon>Bacillaceae</taxon>
        <taxon>Bacillus</taxon>
    </lineage>
</organism>
<reference evidence="2 3" key="1">
    <citation type="submission" date="2024-01" db="EMBL/GenBank/DDBJ databases">
        <title>Seven novel Bacillus-like species.</title>
        <authorList>
            <person name="Liu G."/>
        </authorList>
    </citation>
    <scope>NUCLEOTIDE SEQUENCE [LARGE SCALE GENOMIC DNA]</scope>
    <source>
        <strain evidence="2 3">FJAT-51639</strain>
    </source>
</reference>
<dbReference type="Proteomes" id="UP001372526">
    <property type="component" value="Unassembled WGS sequence"/>
</dbReference>
<keyword evidence="3" id="KW-1185">Reference proteome</keyword>
<evidence type="ECO:0000313" key="2">
    <source>
        <dbReference type="EMBL" id="MEI4802867.1"/>
    </source>
</evidence>
<name>A0ABU8FJK9_9BACI</name>
<protein>
    <submittedName>
        <fullName evidence="2">Uncharacterized protein</fullName>
    </submittedName>
</protein>
<evidence type="ECO:0000313" key="3">
    <source>
        <dbReference type="Proteomes" id="UP001372526"/>
    </source>
</evidence>
<sequence>MKPLLKSMLNIQLAVTVVFETLWAGIVGVVAGSEHMNVEALVQ</sequence>
<keyword evidence="1" id="KW-0472">Membrane</keyword>
<keyword evidence="1" id="KW-0812">Transmembrane</keyword>
<dbReference type="EMBL" id="JBAWSX010000010">
    <property type="protein sequence ID" value="MEI4802867.1"/>
    <property type="molecule type" value="Genomic_DNA"/>
</dbReference>